<dbReference type="InterPro" id="IPR036237">
    <property type="entry name" value="Xyl_isomerase-like_sf"/>
</dbReference>
<comment type="caution">
    <text evidence="2">The sequence shown here is derived from an EMBL/GenBank/DDBJ whole genome shotgun (WGS) entry which is preliminary data.</text>
</comment>
<dbReference type="GO" id="GO:0016853">
    <property type="term" value="F:isomerase activity"/>
    <property type="evidence" value="ECO:0007669"/>
    <property type="project" value="UniProtKB-KW"/>
</dbReference>
<feature type="non-terminal residue" evidence="2">
    <location>
        <position position="1"/>
    </location>
</feature>
<reference evidence="2 3" key="1">
    <citation type="submission" date="2021-07" db="EMBL/GenBank/DDBJ databases">
        <title>Paenibacillus radiodurans sp. nov., isolated from the southeastern edge of Tengger Desert.</title>
        <authorList>
            <person name="Zhang G."/>
        </authorList>
    </citation>
    <scope>NUCLEOTIDE SEQUENCE [LARGE SCALE GENOMIC DNA]</scope>
    <source>
        <strain evidence="2 3">CCM 7311</strain>
    </source>
</reference>
<keyword evidence="3" id="KW-1185">Reference proteome</keyword>
<keyword evidence="2" id="KW-0413">Isomerase</keyword>
<name>A0ABS7CMP6_9BACL</name>
<protein>
    <submittedName>
        <fullName evidence="2">Sugar phosphate isomerase/epimerase</fullName>
    </submittedName>
</protein>
<evidence type="ECO:0000259" key="1">
    <source>
        <dbReference type="Pfam" id="PF01261"/>
    </source>
</evidence>
<dbReference type="Gene3D" id="3.20.20.150">
    <property type="entry name" value="Divalent-metal-dependent TIM barrel enzymes"/>
    <property type="match status" value="1"/>
</dbReference>
<evidence type="ECO:0000313" key="3">
    <source>
        <dbReference type="Proteomes" id="UP001519887"/>
    </source>
</evidence>
<dbReference type="Pfam" id="PF01261">
    <property type="entry name" value="AP_endonuc_2"/>
    <property type="match status" value="1"/>
</dbReference>
<dbReference type="InterPro" id="IPR013022">
    <property type="entry name" value="Xyl_isomerase-like_TIM-brl"/>
</dbReference>
<sequence length="115" mass="12932">TRGSRLELLDEIEACGLGISGYAPDFTKVSPALVSKESYLERLKSYIDFSGDLGISTIRVDTVSPPGRLDEREYEERFQRLAGTWRDSGALAEEAGMRIVWEFEPGFWLNKPSEV</sequence>
<dbReference type="Proteomes" id="UP001519887">
    <property type="component" value="Unassembled WGS sequence"/>
</dbReference>
<gene>
    <name evidence="2" type="ORF">K0U00_50005</name>
</gene>
<feature type="domain" description="Xylose isomerase-like TIM barrel" evidence="1">
    <location>
        <begin position="7"/>
        <end position="110"/>
    </location>
</feature>
<dbReference type="SUPFAM" id="SSF51658">
    <property type="entry name" value="Xylose isomerase-like"/>
    <property type="match status" value="1"/>
</dbReference>
<evidence type="ECO:0000313" key="2">
    <source>
        <dbReference type="EMBL" id="MBW7462214.1"/>
    </source>
</evidence>
<accession>A0ABS7CMP6</accession>
<proteinExistence type="predicted"/>
<feature type="non-terminal residue" evidence="2">
    <location>
        <position position="115"/>
    </location>
</feature>
<organism evidence="2 3">
    <name type="scientific">Paenibacillus sepulcri</name>
    <dbReference type="NCBI Taxonomy" id="359917"/>
    <lineage>
        <taxon>Bacteria</taxon>
        <taxon>Bacillati</taxon>
        <taxon>Bacillota</taxon>
        <taxon>Bacilli</taxon>
        <taxon>Bacillales</taxon>
        <taxon>Paenibacillaceae</taxon>
        <taxon>Paenibacillus</taxon>
    </lineage>
</organism>
<dbReference type="EMBL" id="JAHZIK010003698">
    <property type="protein sequence ID" value="MBW7462214.1"/>
    <property type="molecule type" value="Genomic_DNA"/>
</dbReference>